<comment type="caution">
    <text evidence="1">The sequence shown here is derived from an EMBL/GenBank/DDBJ whole genome shotgun (WGS) entry which is preliminary data.</text>
</comment>
<accession>A0A399J8L3</accession>
<reference evidence="1 2" key="1">
    <citation type="submission" date="2018-07" db="EMBL/GenBank/DDBJ databases">
        <title>Arthrobacter sp. nov., isolated from raw cow's milk with high bacterial count.</title>
        <authorList>
            <person name="Hahne J."/>
            <person name="Isele D."/>
            <person name="Lipski A."/>
        </authorList>
    </citation>
    <scope>NUCLEOTIDE SEQUENCE [LARGE SCALE GENOMIC DNA]</scope>
    <source>
        <strain evidence="1 2">JZ R-35</strain>
    </source>
</reference>
<dbReference type="AlphaFoldDB" id="A0A399J8L3"/>
<dbReference type="Proteomes" id="UP000265419">
    <property type="component" value="Unassembled WGS sequence"/>
</dbReference>
<keyword evidence="2" id="KW-1185">Reference proteome</keyword>
<protein>
    <submittedName>
        <fullName evidence="1">Uncharacterized protein</fullName>
    </submittedName>
</protein>
<sequence>MILGQRSLFDLFCVLDDSAFSCCIDCRNAFPVSCQASATEFVFCRLELRSRIGVEAPQPIAIPRVKASLGRYV</sequence>
<dbReference type="EMBL" id="QQXK01000019">
    <property type="protein sequence ID" value="RII41911.1"/>
    <property type="molecule type" value="Genomic_DNA"/>
</dbReference>
<evidence type="ECO:0000313" key="1">
    <source>
        <dbReference type="EMBL" id="RII41911.1"/>
    </source>
</evidence>
<evidence type="ECO:0000313" key="2">
    <source>
        <dbReference type="Proteomes" id="UP000265419"/>
    </source>
</evidence>
<proteinExistence type="predicted"/>
<name>A0A399J8L3_9MICC</name>
<gene>
    <name evidence="1" type="ORF">DWB68_10315</name>
</gene>
<organism evidence="1 2">
    <name type="scientific">Galactobacter valiniphilus</name>
    <dbReference type="NCBI Taxonomy" id="2676122"/>
    <lineage>
        <taxon>Bacteria</taxon>
        <taxon>Bacillati</taxon>
        <taxon>Actinomycetota</taxon>
        <taxon>Actinomycetes</taxon>
        <taxon>Micrococcales</taxon>
        <taxon>Micrococcaceae</taxon>
        <taxon>Galactobacter</taxon>
    </lineage>
</organism>